<dbReference type="SUPFAM" id="SSF53756">
    <property type="entry name" value="UDP-Glycosyltransferase/glycogen phosphorylase"/>
    <property type="match status" value="1"/>
</dbReference>
<reference evidence="2 3" key="1">
    <citation type="journal article" date="2016" name="Mol. Biol. Evol.">
        <title>Comparative Genomics of Early-Diverging Mushroom-Forming Fungi Provides Insights into the Origins of Lignocellulose Decay Capabilities.</title>
        <authorList>
            <person name="Nagy L.G."/>
            <person name="Riley R."/>
            <person name="Tritt A."/>
            <person name="Adam C."/>
            <person name="Daum C."/>
            <person name="Floudas D."/>
            <person name="Sun H."/>
            <person name="Yadav J.S."/>
            <person name="Pangilinan J."/>
            <person name="Larsson K.H."/>
            <person name="Matsuura K."/>
            <person name="Barry K."/>
            <person name="Labutti K."/>
            <person name="Kuo R."/>
            <person name="Ohm R.A."/>
            <person name="Bhattacharya S.S."/>
            <person name="Shirouzu T."/>
            <person name="Yoshinaga Y."/>
            <person name="Martin F.M."/>
            <person name="Grigoriev I.V."/>
            <person name="Hibbett D.S."/>
        </authorList>
    </citation>
    <scope>NUCLEOTIDE SEQUENCE [LARGE SCALE GENOMIC DNA]</scope>
    <source>
        <strain evidence="2 3">HHB12733</strain>
    </source>
</reference>
<dbReference type="GO" id="GO:0016740">
    <property type="term" value="F:transferase activity"/>
    <property type="evidence" value="ECO:0007669"/>
    <property type="project" value="UniProtKB-KW"/>
</dbReference>
<organism evidence="2 3">
    <name type="scientific">Calocera cornea HHB12733</name>
    <dbReference type="NCBI Taxonomy" id="1353952"/>
    <lineage>
        <taxon>Eukaryota</taxon>
        <taxon>Fungi</taxon>
        <taxon>Dikarya</taxon>
        <taxon>Basidiomycota</taxon>
        <taxon>Agaricomycotina</taxon>
        <taxon>Dacrymycetes</taxon>
        <taxon>Dacrymycetales</taxon>
        <taxon>Dacrymycetaceae</taxon>
        <taxon>Calocera</taxon>
    </lineage>
</organism>
<sequence>MVALGKDIRPDVPLDTDSDVIDVRNVSVIPLAVRQQMLANAPSLMADESMVDDADNEWGSIGKKPSMVLVDYSQARVSVEIKKRFGVPLMLWLPEASFAYTRNSGPFEKSVNAQGYAEEVEDIYANETLQPGRSFNQIARDVRVPTSHTTSGLDSYGIVCMRGIVEIHEHIDGALRNVPEIGEESLQGVLDWVLPAGKQVICIGPQLELAHGFKGTYRALSQGVPIIAWPFAVDQPQNVLRVTDVLDAGFHLIQNCTGLAPTLKSSRGGGQGQPLSDQKSGPKGV</sequence>
<gene>
    <name evidence="2" type="ORF">CALCODRAFT_509617</name>
</gene>
<dbReference type="OrthoDB" id="5835829at2759"/>
<feature type="region of interest" description="Disordered" evidence="1">
    <location>
        <begin position="263"/>
        <end position="285"/>
    </location>
</feature>
<evidence type="ECO:0000313" key="2">
    <source>
        <dbReference type="EMBL" id="KZT56242.1"/>
    </source>
</evidence>
<evidence type="ECO:0000256" key="1">
    <source>
        <dbReference type="SAM" id="MobiDB-lite"/>
    </source>
</evidence>
<keyword evidence="2" id="KW-0808">Transferase</keyword>
<evidence type="ECO:0000313" key="3">
    <source>
        <dbReference type="Proteomes" id="UP000076842"/>
    </source>
</evidence>
<dbReference type="EMBL" id="KV423981">
    <property type="protein sequence ID" value="KZT56242.1"/>
    <property type="molecule type" value="Genomic_DNA"/>
</dbReference>
<accession>A0A165F5N5</accession>
<keyword evidence="3" id="KW-1185">Reference proteome</keyword>
<proteinExistence type="predicted"/>
<dbReference type="Gene3D" id="3.40.50.2000">
    <property type="entry name" value="Glycogen Phosphorylase B"/>
    <property type="match status" value="1"/>
</dbReference>
<protein>
    <submittedName>
        <fullName evidence="2">Glycosyltransferase family 1 protein</fullName>
    </submittedName>
</protein>
<dbReference type="AlphaFoldDB" id="A0A165F5N5"/>
<dbReference type="InParanoid" id="A0A165F5N5"/>
<name>A0A165F5N5_9BASI</name>
<dbReference type="Proteomes" id="UP000076842">
    <property type="component" value="Unassembled WGS sequence"/>
</dbReference>